<feature type="compositionally biased region" description="Basic residues" evidence="5">
    <location>
        <begin position="287"/>
        <end position="300"/>
    </location>
</feature>
<dbReference type="EMBL" id="HBHJ01016328">
    <property type="protein sequence ID" value="CAD9688734.1"/>
    <property type="molecule type" value="Transcribed_RNA"/>
</dbReference>
<evidence type="ECO:0000256" key="1">
    <source>
        <dbReference type="ARBA" id="ARBA00022387"/>
    </source>
</evidence>
<dbReference type="CDD" id="cd00112">
    <property type="entry name" value="LDLa"/>
    <property type="match status" value="1"/>
</dbReference>
<dbReference type="GO" id="GO:0017177">
    <property type="term" value="C:glucosidase II complex"/>
    <property type="evidence" value="ECO:0007669"/>
    <property type="project" value="TreeGrafter"/>
</dbReference>
<dbReference type="PROSITE" id="PS51914">
    <property type="entry name" value="MRH"/>
    <property type="match status" value="1"/>
</dbReference>
<evidence type="ECO:0000256" key="4">
    <source>
        <dbReference type="ARBA" id="ARBA00023157"/>
    </source>
</evidence>
<feature type="chain" id="PRO_5031393275" description="Glucosidase 2 subunit beta" evidence="6">
    <location>
        <begin position="28"/>
        <end position="708"/>
    </location>
</feature>
<gene>
    <name evidence="8" type="ORF">RMAR1173_LOCUS10869</name>
</gene>
<evidence type="ECO:0000256" key="3">
    <source>
        <dbReference type="ARBA" id="ARBA00022824"/>
    </source>
</evidence>
<evidence type="ECO:0000256" key="5">
    <source>
        <dbReference type="SAM" id="MobiDB-lite"/>
    </source>
</evidence>
<evidence type="ECO:0000256" key="6">
    <source>
        <dbReference type="SAM" id="SignalP"/>
    </source>
</evidence>
<dbReference type="PANTHER" id="PTHR12630:SF1">
    <property type="entry name" value="GLUCOSIDASE 2 SUBUNIT BETA"/>
    <property type="match status" value="1"/>
</dbReference>
<dbReference type="InterPro" id="IPR028146">
    <property type="entry name" value="PRKCSH_N"/>
</dbReference>
<dbReference type="PANTHER" id="PTHR12630">
    <property type="entry name" value="N-LINKED OLIGOSACCHARIDE PROCESSING"/>
    <property type="match status" value="1"/>
</dbReference>
<dbReference type="InterPro" id="IPR036607">
    <property type="entry name" value="PRKCSH"/>
</dbReference>
<evidence type="ECO:0000256" key="2">
    <source>
        <dbReference type="ARBA" id="ARBA00022729"/>
    </source>
</evidence>
<dbReference type="GO" id="GO:0006491">
    <property type="term" value="P:N-glycan processing"/>
    <property type="evidence" value="ECO:0007669"/>
    <property type="project" value="TreeGrafter"/>
</dbReference>
<dbReference type="Gene3D" id="2.70.130.10">
    <property type="entry name" value="Mannose-6-phosphate receptor binding domain"/>
    <property type="match status" value="1"/>
</dbReference>
<name>A0A7S2WID1_9STRA</name>
<sequence>MVGPSSVVTLFLVILVVLARASAPTSGVEVSSAADLSYQAGWTPGSPSAGVGQWHGEDASAYAFSRARGVLPEHPALVGVGAAQEPILSQVAGGGRLICDHGKRSVPPGRVNDDYCDCIHDGLDEISTGACAGVSANTVDFWCHNEGFDAHFIPSSRVGDGICDCCDGEDEVFALWHGTQGGGAVSPCPNTCGERRQVMDLRISDMREGLAVRDKLLAGIDEVFHGERAKAEELAKQLSSVDALRASLLWFSAKETRIETTYMRYDLFDNWADGSARTRCVVDSNKGKKHGSSKKAKKAKKREEDETGETSATDGDIPDACFEKPPLPKVVEQSGSGSPREHILDDLYIERSGGEKFTVRMQLERMKLKRNLPRTKQFPTRPMMRDQTTLFSWILNSNNARQRASQVGLHVVGLILSPVTLTVGPFLAVALNATESYLFPTVSEVEALAKVEEEVSDLDFKAEPQASWFSPYRWMQLLNPFRSSYVQAAYRGLKKVLRSTVWARSIIWHTPATLMDLLFIEKSTAYKRDLLPRRAEAILLQRGEGVAFREGDRIKKEYSEIMDQVQEDWGPDGLWFPFRTKCYEKRLNQHSYSFCPFKEVREGTRSLGKFKEFQQSRGASSANPAMLFADGDRKDCDPSFSRRRSARVEMACSSNFTILEVSEPRTCSFVMVFGTPIACTPEEVEAETRKLRIRYLGVAAAEMELEEE</sequence>
<keyword evidence="2 6" id="KW-0732">Signal</keyword>
<dbReference type="InterPro" id="IPR039794">
    <property type="entry name" value="Gtb1-like"/>
</dbReference>
<keyword evidence="3" id="KW-0256">Endoplasmic reticulum</keyword>
<dbReference type="SUPFAM" id="SSF50911">
    <property type="entry name" value="Mannose 6-phosphate receptor domain"/>
    <property type="match status" value="1"/>
</dbReference>
<keyword evidence="4" id="KW-1015">Disulfide bond</keyword>
<dbReference type="InterPro" id="IPR044865">
    <property type="entry name" value="MRH_dom"/>
</dbReference>
<dbReference type="AlphaFoldDB" id="A0A7S2WID1"/>
<feature type="domain" description="MRH" evidence="7">
    <location>
        <begin position="580"/>
        <end position="681"/>
    </location>
</feature>
<proteinExistence type="predicted"/>
<dbReference type="InterPro" id="IPR002172">
    <property type="entry name" value="LDrepeatLR_classA_rpt"/>
</dbReference>
<dbReference type="InterPro" id="IPR009011">
    <property type="entry name" value="Man6P_isomerase_rcpt-bd_dom_sf"/>
</dbReference>
<organism evidence="8">
    <name type="scientific">Rhizochromulina marina</name>
    <dbReference type="NCBI Taxonomy" id="1034831"/>
    <lineage>
        <taxon>Eukaryota</taxon>
        <taxon>Sar</taxon>
        <taxon>Stramenopiles</taxon>
        <taxon>Ochrophyta</taxon>
        <taxon>Dictyochophyceae</taxon>
        <taxon>Rhizochromulinales</taxon>
        <taxon>Rhizochromulina</taxon>
    </lineage>
</organism>
<feature type="region of interest" description="Disordered" evidence="5">
    <location>
        <begin position="283"/>
        <end position="321"/>
    </location>
</feature>
<reference evidence="8" key="1">
    <citation type="submission" date="2021-01" db="EMBL/GenBank/DDBJ databases">
        <authorList>
            <person name="Corre E."/>
            <person name="Pelletier E."/>
            <person name="Niang G."/>
            <person name="Scheremetjew M."/>
            <person name="Finn R."/>
            <person name="Kale V."/>
            <person name="Holt S."/>
            <person name="Cochrane G."/>
            <person name="Meng A."/>
            <person name="Brown T."/>
            <person name="Cohen L."/>
        </authorList>
    </citation>
    <scope>NUCLEOTIDE SEQUENCE</scope>
    <source>
        <strain evidence="8">CCMP1243</strain>
    </source>
</reference>
<evidence type="ECO:0000259" key="7">
    <source>
        <dbReference type="PROSITE" id="PS51914"/>
    </source>
</evidence>
<feature type="signal peptide" evidence="6">
    <location>
        <begin position="1"/>
        <end position="27"/>
    </location>
</feature>
<dbReference type="Pfam" id="PF12999">
    <property type="entry name" value="PRKCSH-like"/>
    <property type="match status" value="1"/>
</dbReference>
<evidence type="ECO:0000313" key="8">
    <source>
        <dbReference type="EMBL" id="CAD9688734.1"/>
    </source>
</evidence>
<protein>
    <recommendedName>
        <fullName evidence="1">Glucosidase 2 subunit beta</fullName>
    </recommendedName>
</protein>
<dbReference type="Pfam" id="PF13015">
    <property type="entry name" value="PRKCSH_1"/>
    <property type="match status" value="1"/>
</dbReference>
<accession>A0A7S2WID1</accession>